<evidence type="ECO:0000313" key="3">
    <source>
        <dbReference type="Proteomes" id="UP001178507"/>
    </source>
</evidence>
<feature type="non-terminal residue" evidence="2">
    <location>
        <position position="310"/>
    </location>
</feature>
<dbReference type="AlphaFoldDB" id="A0AA36MKJ5"/>
<comment type="caution">
    <text evidence="2">The sequence shown here is derived from an EMBL/GenBank/DDBJ whole genome shotgun (WGS) entry which is preliminary data.</text>
</comment>
<dbReference type="Proteomes" id="UP001178507">
    <property type="component" value="Unassembled WGS sequence"/>
</dbReference>
<gene>
    <name evidence="2" type="ORF">EVOR1521_LOCUS5057</name>
</gene>
<protein>
    <submittedName>
        <fullName evidence="2">Uncharacterized protein</fullName>
    </submittedName>
</protein>
<evidence type="ECO:0000256" key="1">
    <source>
        <dbReference type="SAM" id="MobiDB-lite"/>
    </source>
</evidence>
<reference evidence="2" key="1">
    <citation type="submission" date="2023-08" db="EMBL/GenBank/DDBJ databases">
        <authorList>
            <person name="Chen Y."/>
            <person name="Shah S."/>
            <person name="Dougan E. K."/>
            <person name="Thang M."/>
            <person name="Chan C."/>
        </authorList>
    </citation>
    <scope>NUCLEOTIDE SEQUENCE</scope>
</reference>
<organism evidence="2 3">
    <name type="scientific">Effrenium voratum</name>
    <dbReference type="NCBI Taxonomy" id="2562239"/>
    <lineage>
        <taxon>Eukaryota</taxon>
        <taxon>Sar</taxon>
        <taxon>Alveolata</taxon>
        <taxon>Dinophyceae</taxon>
        <taxon>Suessiales</taxon>
        <taxon>Symbiodiniaceae</taxon>
        <taxon>Effrenium</taxon>
    </lineage>
</organism>
<accession>A0AA36MKJ5</accession>
<evidence type="ECO:0000313" key="2">
    <source>
        <dbReference type="EMBL" id="CAJ1375869.1"/>
    </source>
</evidence>
<dbReference type="EMBL" id="CAUJNA010000346">
    <property type="protein sequence ID" value="CAJ1375869.1"/>
    <property type="molecule type" value="Genomic_DNA"/>
</dbReference>
<name>A0AA36MKJ5_9DINO</name>
<sequence>MGLESCGHRSALTEAAFGYSTLVAPVRMVLVSDLQAKWEVSSVGEADSTPKILTPVLQLATAYPKGPAEREAKKPTAPVQQESPVIIEEAPEAQAPPRPKPAPAKELDLGAFRAFPLGVPETAVQELFEEYLQRVPQPLVQSTEGWAALSVLQGGSDGELPQRGPLALEWFWLARSAASEATASAASAAGLCVFRLQRTCGRMVGQLLHFSVVDMEFLEEAVQSVKTLMFARLPITSIRVTLWCCEQTEDGKPRVNLELEAALQKQFFKWFQFANQRGQRGKVLNRPRADPPMDPEMPLEVPSFELCLGQ</sequence>
<feature type="region of interest" description="Disordered" evidence="1">
    <location>
        <begin position="64"/>
        <end position="84"/>
    </location>
</feature>
<proteinExistence type="predicted"/>
<keyword evidence="3" id="KW-1185">Reference proteome</keyword>